<proteinExistence type="predicted"/>
<dbReference type="EMBL" id="CP001344">
    <property type="protein sequence ID" value="ACL47018.1"/>
    <property type="molecule type" value="Genomic_DNA"/>
</dbReference>
<dbReference type="eggNOG" id="ENOG502Z80M">
    <property type="taxonomic scope" value="Bacteria"/>
</dbReference>
<gene>
    <name evidence="1" type="ordered locus">Cyan7425_4713</name>
</gene>
<dbReference type="KEGG" id="cyn:Cyan7425_4713"/>
<sequence length="252" mass="29066">MVKSVLNKDTLKGAHAQLLSEHSTTELKSELLALIDGRDSEPLKTKVQFYQNELAPYIAELNRRNPFPSAEDQVEQVLGVWTPIWSTIPFHDILPGRIREQSYQIFKANGYYANIARYEPGHQFSIVQKFSAFLAAYDLMVMQKFSVRDGQWCIQNVAIEQSLRRRDVALSIGAAEEWFTSILSSRLNPDSQTLQLQAPQLDKLDRSTVKKFEKTYLATPLFEHLYIDSELRIVKTQREQSQRPSYTIAVRR</sequence>
<reference evidence="1" key="1">
    <citation type="submission" date="2009-01" db="EMBL/GenBank/DDBJ databases">
        <title>Complete sequence of chromosome Cyanothece sp. PCC 7425.</title>
        <authorList>
            <consortium name="US DOE Joint Genome Institute"/>
            <person name="Lucas S."/>
            <person name="Copeland A."/>
            <person name="Lapidus A."/>
            <person name="Glavina del Rio T."/>
            <person name="Dalin E."/>
            <person name="Tice H."/>
            <person name="Bruce D."/>
            <person name="Goodwin L."/>
            <person name="Pitluck S."/>
            <person name="Sims D."/>
            <person name="Meineke L."/>
            <person name="Brettin T."/>
            <person name="Detter J.C."/>
            <person name="Han C."/>
            <person name="Larimer F."/>
            <person name="Land M."/>
            <person name="Hauser L."/>
            <person name="Kyrpides N."/>
            <person name="Ovchinnikova G."/>
            <person name="Liberton M."/>
            <person name="Stoeckel J."/>
            <person name="Banerjee A."/>
            <person name="Singh A."/>
            <person name="Page L."/>
            <person name="Sato H."/>
            <person name="Zhao L."/>
            <person name="Sherman L."/>
            <person name="Pakrasi H."/>
            <person name="Richardson P."/>
        </authorList>
    </citation>
    <scope>NUCLEOTIDE SEQUENCE</scope>
    <source>
        <strain evidence="1">PCC 7425</strain>
    </source>
</reference>
<dbReference type="AlphaFoldDB" id="B8HLF3"/>
<protein>
    <submittedName>
        <fullName evidence="1">Uncharacterized protein</fullName>
    </submittedName>
</protein>
<evidence type="ECO:0000313" key="1">
    <source>
        <dbReference type="EMBL" id="ACL47018.1"/>
    </source>
</evidence>
<dbReference type="HOGENOM" id="CLU_089494_0_0_3"/>
<organism evidence="1">
    <name type="scientific">Cyanothece sp. (strain PCC 7425 / ATCC 29141)</name>
    <dbReference type="NCBI Taxonomy" id="395961"/>
    <lineage>
        <taxon>Bacteria</taxon>
        <taxon>Bacillati</taxon>
        <taxon>Cyanobacteriota</taxon>
        <taxon>Cyanophyceae</taxon>
        <taxon>Gomontiellales</taxon>
        <taxon>Cyanothecaceae</taxon>
        <taxon>Cyanothece</taxon>
    </lineage>
</organism>
<accession>B8HLF3</accession>
<name>B8HLF3_CYAP4</name>